<evidence type="ECO:0000256" key="7">
    <source>
        <dbReference type="ARBA" id="ARBA00022840"/>
    </source>
</evidence>
<dbReference type="HOGENOM" id="CLU_000995_7_2_1"/>
<keyword evidence="4 11" id="KW-0547">Nucleotide-binding</keyword>
<dbReference type="SUPFAM" id="SSF50249">
    <property type="entry name" value="Nucleic acid-binding proteins"/>
    <property type="match status" value="1"/>
</dbReference>
<keyword evidence="7 11" id="KW-0067">ATP-binding</keyword>
<evidence type="ECO:0000256" key="5">
    <source>
        <dbReference type="ARBA" id="ARBA00022801"/>
    </source>
</evidence>
<dbReference type="InParanoid" id="F4P8T2"/>
<dbReference type="InterPro" id="IPR008048">
    <property type="entry name" value="MCM5"/>
</dbReference>
<sequence length="722" mass="81023">MADLSGGWDTGKIYSTAVFPGEQKDESAIVVERKFLDFLRSYRQENVFIYRLQLRQNLLIKQNYIEVDLAHLMNFNEELANNFKEKPKENLVLLEKAAVTLALQTDLLNATSIYQSIQVMILSRANPLPIRDLDTPFISKLVRIPGIIISSNNPQSKATMLHIMCRSCRHVKHLQLSGGLTGVRLPRLCDSEPDISGEKIKCPVDPYIIVHDKSKFVDQQTLKLQESPSMVPVGELPRHLLMTVDRYLTGMVNPGMRVTATGIFTTFDQQASQKGKNAAAVALRTPYLQVIGFELDIDGTGNNVRSFTALEEEEFLAMSRRPNLYQEFTSSVAPQIYGSEDIKKAIACLLFGGSKKFLPDGMRLRGDVNVLMLGDPGTAKSQLLKFVQKVAPIAVYTSGKGSSAAGLTASVIRDAQSREFRLEAGAMVLADGGVVCIDEFDKMREEDRVAIHEAMEQQTISIAKAGITTVLNSRTSVLAAANPVFGRYDDMKSPGENIDFQTTILSRFDLIFIVRDEHNEERDSIIARHVVGVHMDSLQRNAPEGQFDIQKMRSYIGYCKAKCAARLSKEAAEKLSSYFVEMRQKVRLMDADATITKIKSAIPITVRQLEAIIRVSESLAKMTLSPVATEMHVDEAIRLFNHSTMSAIQSGMGKFSEEVERIEDLIRRRFAIGSSMSERRLKEELLKQDFSQASIDKAMFKLMQKEVLIYEERRTKVRRVRL</sequence>
<dbReference type="STRING" id="684364.F4P8T2"/>
<dbReference type="Pfam" id="PF17207">
    <property type="entry name" value="MCM_OB"/>
    <property type="match status" value="1"/>
</dbReference>
<keyword evidence="5 12" id="KW-0378">Hydrolase</keyword>
<evidence type="ECO:0000256" key="3">
    <source>
        <dbReference type="ARBA" id="ARBA00022705"/>
    </source>
</evidence>
<dbReference type="EC" id="3.6.4.12" evidence="12"/>
<dbReference type="FunFam" id="2.20.28.10:FF:000005">
    <property type="entry name" value="DNA helicase"/>
    <property type="match status" value="1"/>
</dbReference>
<dbReference type="Gene3D" id="3.30.1640.10">
    <property type="entry name" value="mini-chromosome maintenance (MCM) complex, chain A, domain 1"/>
    <property type="match status" value="1"/>
</dbReference>
<dbReference type="PRINTS" id="PR01661">
    <property type="entry name" value="MCMPROTEIN5"/>
</dbReference>
<dbReference type="SUPFAM" id="SSF52540">
    <property type="entry name" value="P-loop containing nucleoside triphosphate hydrolases"/>
    <property type="match status" value="1"/>
</dbReference>
<dbReference type="InterPro" id="IPR041562">
    <property type="entry name" value="MCM_lid"/>
</dbReference>
<dbReference type="InterPro" id="IPR054125">
    <property type="entry name" value="MCM5_C"/>
</dbReference>
<dbReference type="Gene3D" id="2.20.28.10">
    <property type="match status" value="1"/>
</dbReference>
<dbReference type="InterPro" id="IPR012340">
    <property type="entry name" value="NA-bd_OB-fold"/>
</dbReference>
<dbReference type="EMBL" id="GL882889">
    <property type="protein sequence ID" value="EGF78372.1"/>
    <property type="molecule type" value="Genomic_DNA"/>
</dbReference>
<dbReference type="Pfam" id="PF17855">
    <property type="entry name" value="MCM_lid"/>
    <property type="match status" value="1"/>
</dbReference>
<evidence type="ECO:0000259" key="13">
    <source>
        <dbReference type="PROSITE" id="PS50051"/>
    </source>
</evidence>
<dbReference type="PANTHER" id="PTHR11630">
    <property type="entry name" value="DNA REPLICATION LICENSING FACTOR MCM FAMILY MEMBER"/>
    <property type="match status" value="1"/>
</dbReference>
<dbReference type="SMART" id="SM00350">
    <property type="entry name" value="MCM"/>
    <property type="match status" value="1"/>
</dbReference>
<dbReference type="Pfam" id="PF00493">
    <property type="entry name" value="MCM"/>
    <property type="match status" value="1"/>
</dbReference>
<dbReference type="InterPro" id="IPR018525">
    <property type="entry name" value="MCM_CS"/>
</dbReference>
<dbReference type="GO" id="GO:0043596">
    <property type="term" value="C:nuclear replication fork"/>
    <property type="evidence" value="ECO:0007669"/>
    <property type="project" value="UniProtKB-ARBA"/>
</dbReference>
<reference evidence="14 15" key="1">
    <citation type="submission" date="2009-12" db="EMBL/GenBank/DDBJ databases">
        <title>The draft genome of Batrachochytrium dendrobatidis.</title>
        <authorList>
            <consortium name="US DOE Joint Genome Institute (JGI-PGF)"/>
            <person name="Kuo A."/>
            <person name="Salamov A."/>
            <person name="Schmutz J."/>
            <person name="Lucas S."/>
            <person name="Pitluck S."/>
            <person name="Rosenblum E."/>
            <person name="Stajich J."/>
            <person name="Eisen M."/>
            <person name="Grigoriev I.V."/>
        </authorList>
    </citation>
    <scope>NUCLEOTIDE SEQUENCE [LARGE SCALE GENOMIC DNA]</scope>
    <source>
        <strain evidence="15">JAM81 / FGSC 10211</strain>
    </source>
</reference>
<dbReference type="GeneID" id="18236792"/>
<dbReference type="GO" id="GO:0016887">
    <property type="term" value="F:ATP hydrolysis activity"/>
    <property type="evidence" value="ECO:0007669"/>
    <property type="project" value="RHEA"/>
</dbReference>
<dbReference type="GO" id="GO:0000727">
    <property type="term" value="P:double-strand break repair via break-induced replication"/>
    <property type="evidence" value="ECO:0000318"/>
    <property type="project" value="GO_Central"/>
</dbReference>
<keyword evidence="9 12" id="KW-0539">Nucleus</keyword>
<dbReference type="Pfam" id="PF21933">
    <property type="entry name" value="MCM5_C"/>
    <property type="match status" value="1"/>
</dbReference>
<keyword evidence="3 12" id="KW-0235">DNA replication</keyword>
<evidence type="ECO:0000256" key="10">
    <source>
        <dbReference type="ARBA" id="ARBA00023306"/>
    </source>
</evidence>
<dbReference type="OMA" id="ITYCKTR"/>
<protein>
    <recommendedName>
        <fullName evidence="12">DNA replication licensing factor MCM5</fullName>
        <ecNumber evidence="12">3.6.4.12</ecNumber>
    </recommendedName>
</protein>
<dbReference type="GO" id="GO:0003697">
    <property type="term" value="F:single-stranded DNA binding"/>
    <property type="evidence" value="ECO:0000318"/>
    <property type="project" value="GO_Central"/>
</dbReference>
<dbReference type="FunCoup" id="F4P8T2">
    <property type="interactions" value="596"/>
</dbReference>
<evidence type="ECO:0000313" key="14">
    <source>
        <dbReference type="EMBL" id="EGF78372.1"/>
    </source>
</evidence>
<dbReference type="GO" id="GO:0005524">
    <property type="term" value="F:ATP binding"/>
    <property type="evidence" value="ECO:0007669"/>
    <property type="project" value="UniProtKB-UniRule"/>
</dbReference>
<evidence type="ECO:0000256" key="9">
    <source>
        <dbReference type="ARBA" id="ARBA00023242"/>
    </source>
</evidence>
<dbReference type="PANTHER" id="PTHR11630:SF42">
    <property type="entry name" value="DNA REPLICATION LICENSING FACTOR MCM5"/>
    <property type="match status" value="1"/>
</dbReference>
<dbReference type="PROSITE" id="PS50051">
    <property type="entry name" value="MCM_2"/>
    <property type="match status" value="1"/>
</dbReference>
<dbReference type="OrthoDB" id="10036721at2759"/>
<dbReference type="CDD" id="cd17756">
    <property type="entry name" value="MCM5"/>
    <property type="match status" value="1"/>
</dbReference>
<keyword evidence="10 12" id="KW-0131">Cell cycle</keyword>
<comment type="subcellular location">
    <subcellularLocation>
        <location evidence="1 12">Nucleus</location>
    </subcellularLocation>
</comment>
<gene>
    <name evidence="14" type="ORF">BATDEDRAFT_13316</name>
</gene>
<comment type="similarity">
    <text evidence="2 11">Belongs to the MCM family.</text>
</comment>
<evidence type="ECO:0000256" key="4">
    <source>
        <dbReference type="ARBA" id="ARBA00022741"/>
    </source>
</evidence>
<organism evidence="14 15">
    <name type="scientific">Batrachochytrium dendrobatidis (strain JAM81 / FGSC 10211)</name>
    <name type="common">Frog chytrid fungus</name>
    <dbReference type="NCBI Taxonomy" id="684364"/>
    <lineage>
        <taxon>Eukaryota</taxon>
        <taxon>Fungi</taxon>
        <taxon>Fungi incertae sedis</taxon>
        <taxon>Chytridiomycota</taxon>
        <taxon>Chytridiomycota incertae sedis</taxon>
        <taxon>Chytridiomycetes</taxon>
        <taxon>Rhizophydiales</taxon>
        <taxon>Rhizophydiales incertae sedis</taxon>
        <taxon>Batrachochytrium</taxon>
    </lineage>
</organism>
<dbReference type="Pfam" id="PF14551">
    <property type="entry name" value="MCM_N"/>
    <property type="match status" value="1"/>
</dbReference>
<dbReference type="PRINTS" id="PR01657">
    <property type="entry name" value="MCMFAMILY"/>
</dbReference>
<dbReference type="PROSITE" id="PS00847">
    <property type="entry name" value="MCM_1"/>
    <property type="match status" value="1"/>
</dbReference>
<evidence type="ECO:0000313" key="15">
    <source>
        <dbReference type="Proteomes" id="UP000007241"/>
    </source>
</evidence>
<dbReference type="InterPro" id="IPR027417">
    <property type="entry name" value="P-loop_NTPase"/>
</dbReference>
<dbReference type="InterPro" id="IPR027925">
    <property type="entry name" value="MCM_N"/>
</dbReference>
<dbReference type="Proteomes" id="UP000007241">
    <property type="component" value="Unassembled WGS sequence"/>
</dbReference>
<evidence type="ECO:0000256" key="6">
    <source>
        <dbReference type="ARBA" id="ARBA00022806"/>
    </source>
</evidence>
<comment type="catalytic activity">
    <reaction evidence="12">
        <text>ATP + H2O = ADP + phosphate + H(+)</text>
        <dbReference type="Rhea" id="RHEA:13065"/>
        <dbReference type="ChEBI" id="CHEBI:15377"/>
        <dbReference type="ChEBI" id="CHEBI:15378"/>
        <dbReference type="ChEBI" id="CHEBI:30616"/>
        <dbReference type="ChEBI" id="CHEBI:43474"/>
        <dbReference type="ChEBI" id="CHEBI:456216"/>
        <dbReference type="EC" id="3.6.4.12"/>
    </reaction>
</comment>
<dbReference type="GO" id="GO:0003688">
    <property type="term" value="F:DNA replication origin binding"/>
    <property type="evidence" value="ECO:0007669"/>
    <property type="project" value="UniProtKB-UniRule"/>
</dbReference>
<dbReference type="Gene3D" id="2.40.50.140">
    <property type="entry name" value="Nucleic acid-binding proteins"/>
    <property type="match status" value="1"/>
</dbReference>
<evidence type="ECO:0000256" key="1">
    <source>
        <dbReference type="ARBA" id="ARBA00004123"/>
    </source>
</evidence>
<dbReference type="InterPro" id="IPR031327">
    <property type="entry name" value="MCM"/>
</dbReference>
<evidence type="ECO:0000256" key="8">
    <source>
        <dbReference type="ARBA" id="ARBA00023125"/>
    </source>
</evidence>
<evidence type="ECO:0000256" key="11">
    <source>
        <dbReference type="RuleBase" id="RU004070"/>
    </source>
</evidence>
<dbReference type="GO" id="GO:0005656">
    <property type="term" value="C:nuclear pre-replicative complex"/>
    <property type="evidence" value="ECO:0007669"/>
    <property type="project" value="UniProtKB-ARBA"/>
</dbReference>
<dbReference type="GO" id="GO:0005634">
    <property type="term" value="C:nucleus"/>
    <property type="evidence" value="ECO:0000318"/>
    <property type="project" value="GO_Central"/>
</dbReference>
<keyword evidence="8 11" id="KW-0238">DNA-binding</keyword>
<comment type="function">
    <text evidence="12">Acts as component of the MCM2-7 complex (MCM complex) which is the replicative helicase essential for 'once per cell cycle' DNA replication initiation and elongation in eukaryotic cells. The active ATPase sites in the MCM2-7 ring are formed through the interaction surfaces of two neighboring subunits such that a critical structure of a conserved arginine finger motif is provided in trans relative to the ATP-binding site of the Walker A box of the adjacent subunit. The six ATPase active sites, however, are likely to contribute differentially to the complex helicase activity.</text>
</comment>
<dbReference type="GO" id="GO:0042555">
    <property type="term" value="C:MCM complex"/>
    <property type="evidence" value="ECO:0000318"/>
    <property type="project" value="GO_Central"/>
</dbReference>
<dbReference type="AlphaFoldDB" id="F4P8T2"/>
<evidence type="ECO:0000256" key="12">
    <source>
        <dbReference type="RuleBase" id="RU368063"/>
    </source>
</evidence>
<dbReference type="InterPro" id="IPR033762">
    <property type="entry name" value="MCM_OB"/>
</dbReference>
<proteinExistence type="inferred from homology"/>
<dbReference type="GO" id="GO:0003678">
    <property type="term" value="F:DNA helicase activity"/>
    <property type="evidence" value="ECO:0007669"/>
    <property type="project" value="UniProtKB-EC"/>
</dbReference>
<dbReference type="RefSeq" id="XP_006680996.1">
    <property type="nucleotide sequence ID" value="XM_006680933.1"/>
</dbReference>
<dbReference type="GO" id="GO:0006279">
    <property type="term" value="P:premeiotic DNA replication"/>
    <property type="evidence" value="ECO:0007669"/>
    <property type="project" value="UniProtKB-ARBA"/>
</dbReference>
<comment type="subunit">
    <text evidence="12">Component of the MCM2-7 complex.</text>
</comment>
<dbReference type="InterPro" id="IPR001208">
    <property type="entry name" value="MCM_dom"/>
</dbReference>
<evidence type="ECO:0000256" key="2">
    <source>
        <dbReference type="ARBA" id="ARBA00008010"/>
    </source>
</evidence>
<keyword evidence="15" id="KW-1185">Reference proteome</keyword>
<feature type="domain" description="MCM C-terminal AAA(+) ATPase" evidence="13">
    <location>
        <begin position="324"/>
        <end position="530"/>
    </location>
</feature>
<keyword evidence="6 12" id="KW-0347">Helicase</keyword>
<accession>F4P8T2</accession>
<dbReference type="GO" id="GO:0031261">
    <property type="term" value="C:DNA replication preinitiation complex"/>
    <property type="evidence" value="ECO:0007669"/>
    <property type="project" value="UniProtKB-ARBA"/>
</dbReference>
<dbReference type="Gene3D" id="3.40.50.300">
    <property type="entry name" value="P-loop containing nucleotide triphosphate hydrolases"/>
    <property type="match status" value="1"/>
</dbReference>
<dbReference type="GO" id="GO:0006270">
    <property type="term" value="P:DNA replication initiation"/>
    <property type="evidence" value="ECO:0000318"/>
    <property type="project" value="GO_Central"/>
</dbReference>
<name>F4P8T2_BATDJ</name>
<dbReference type="FunFam" id="3.40.50.300:FF:000241">
    <property type="entry name" value="DNA helicase"/>
    <property type="match status" value="1"/>
</dbReference>